<evidence type="ECO:0000256" key="1">
    <source>
        <dbReference type="SAM" id="MobiDB-lite"/>
    </source>
</evidence>
<feature type="region of interest" description="Disordered" evidence="1">
    <location>
        <begin position="682"/>
        <end position="731"/>
    </location>
</feature>
<keyword evidence="3" id="KW-1185">Reference proteome</keyword>
<feature type="compositionally biased region" description="Polar residues" evidence="1">
    <location>
        <begin position="697"/>
        <end position="706"/>
    </location>
</feature>
<reference evidence="2 3" key="1">
    <citation type="journal article" date="2022" name="bioRxiv">
        <title>Genomics of Preaxostyla Flagellates Illuminates Evolutionary Transitions and the Path Towards Mitochondrial Loss.</title>
        <authorList>
            <person name="Novak L.V.F."/>
            <person name="Treitli S.C."/>
            <person name="Pyrih J."/>
            <person name="Halakuc P."/>
            <person name="Pipaliya S.V."/>
            <person name="Vacek V."/>
            <person name="Brzon O."/>
            <person name="Soukal P."/>
            <person name="Eme L."/>
            <person name="Dacks J.B."/>
            <person name="Karnkowska A."/>
            <person name="Elias M."/>
            <person name="Hampl V."/>
        </authorList>
    </citation>
    <scope>NUCLEOTIDE SEQUENCE [LARGE SCALE GENOMIC DNA]</scope>
    <source>
        <strain evidence="2">NAU3</strain>
        <tissue evidence="2">Gut</tissue>
    </source>
</reference>
<dbReference type="EMBL" id="JARBJD010000109">
    <property type="protein sequence ID" value="KAK2952024.1"/>
    <property type="molecule type" value="Genomic_DNA"/>
</dbReference>
<comment type="caution">
    <text evidence="2">The sequence shown here is derived from an EMBL/GenBank/DDBJ whole genome shotgun (WGS) entry which is preliminary data.</text>
</comment>
<name>A0ABQ9XJW3_9EUKA</name>
<feature type="region of interest" description="Disordered" evidence="1">
    <location>
        <begin position="1794"/>
        <end position="1849"/>
    </location>
</feature>
<gene>
    <name evidence="2" type="ORF">BLNAU_13006</name>
</gene>
<evidence type="ECO:0000313" key="2">
    <source>
        <dbReference type="EMBL" id="KAK2952024.1"/>
    </source>
</evidence>
<accession>A0ABQ9XJW3</accession>
<dbReference type="Proteomes" id="UP001281761">
    <property type="component" value="Unassembled WGS sequence"/>
</dbReference>
<evidence type="ECO:0000313" key="3">
    <source>
        <dbReference type="Proteomes" id="UP001281761"/>
    </source>
</evidence>
<protein>
    <submittedName>
        <fullName evidence="2">Uncharacterized protein</fullName>
    </submittedName>
</protein>
<feature type="compositionally biased region" description="Polar residues" evidence="1">
    <location>
        <begin position="722"/>
        <end position="731"/>
    </location>
</feature>
<sequence>MGHAVSRRLGQTQYTPKVLNVEALIELFRKLQIVVDSCVGVLHRNDFLNFDHDIDDTTLCDLSRFVYLSFATIREQPNELGPLEHFFFRSAILSVFGHIIVNAITYINRKDLKYPFLHVVTGTPGIGKSASRYPFITLLMSYGVRDITTKRNCECAFVFRRVNKAIAGSARITTKNSDGKSVTLKVPTYFYHYDVYAFYFNGGATKRDDSEDENKPESTTEATYDPAEFHNILNDPDKPCPVLGQLIVPSVEHFPRFLRLMTGNNTHDFDKATKTDYDITITARSFLKKGSVFATDSSLIIRGPHQNSVVFPGTAPLEADLRIEAGSTIKAGSTIGRESSLIYFSVQNKLENTGWHVIDDLKVSEKTFISQNDHCVLFTSPQGSRWNETNTSGKGRQCFIAEYVVPKFSLQEEAALLNTMGQARELRSDELATLKVGLQMFSFVPRLILEPGRTRGTLDSIAQAELKTDVSRSDLFGPKVSHKLLHFSCPQFDCHNWFVQFATNKARLFVLDMFNLESTKHYIHFLKTMTKNVEFNQKKAAIFHNFVLDAIACGFSISFPTRFLSNEPLNCEKLDLPIIMGESNIYLRSSSNIRRAFLPDISGIDKKKLFPFEQKYDILFKNPMLPRLMQSSQMDDRDGTKEPILATLVDHKCNASEPPAIPTVIPASESFPSTSGMATRHRKKMNTLTPPIVPTPGSVQSTSESFMPSKKKAKPTPKLSHDSPNSPSTTDDPNIKCFTYSLNPLGGNTAGFDSILLFFKVHEEQAELKIDALSVMFIQSTLASHHSISSAGSNLMFLCLALFANIYNLKQEVIFPFLFFVKSPFVDEFTLDGDNNSKFFMDPKNIWVINGYAAQRSPVDGSIHVEYNGSVVEYKGRLILDSVVSLLPNTNPNYFRCCFCHLVLKADFSNHRCKKLQSKEPIQSSEQLISSPWVAYASGMGKIGVYDRENPQVNFERKEGSRLLTKVLFTLVVEDEPNSTSGHSSTIDCGGYGINLNYNQKGLSPNSRDNHNRIDMIDIVLIKPKKDKDNEFPMIDVSPEPEPPDDSFEVTYDGPILDLFSYSVRRPVNAIFMDSVVEDMSVKADVLQKLKDNKDTIAEVDHPNSHLHESLELLRIWGAKKAIGFTKAGTSLHAYAGDTSQTPFDDVDRLCKNQSIPLSQMFVPMEYLNRLPVNLYNTRELIPFEIKCILTGASSTKRLRLEHLFTNEHIRYGIPMAQKDLEKVVGDTVVGTHLLTKWLIPLRSHRPSMMNMSLNDLSQLVSYVNGSYLIVADILQLCMKYLNREDQLTLSDLTSLTNYLDNAGLPNPENQVPPSEEAILRQQTFWKGIDFRVSQSLQYLSANSSSFIGSLDGKPTFVQPTLSALNNVTKEITLNKSSTYNAVDLLTKLTEMKKLIEIRLDFMKTCLGHGLNIVNKQLQLLVAQVIGKQPLPEFTNDDRAHLIDQYGTNPLLSPWHRLMLIPFFLDVSQNQERNNLIVKLKESSDSSLEQHEIDFLYAFLTIQAPLDDQETTNLRSVVENNFKDPSKTELINLIKGSCHQEGTFHRLPNTSEYKTKWCDTMNRLENNQHYNLDRAFLGYCLETQHPLKDSKKDRLISLIDNSTLPAKEKNTLHVLITGKPIYSQFRRETIVSYYLYLPFNHNSSLLDQIKNSPSLSEQKKAEKIELATTELARSDLEIATEFVRHPLKSAERDLNLLFKILKGEEHVSQRRRQQLITKIRHIQQSIIQTKKDMCVRLGKDGRLSWMDLASLLCSPNGDQSQYLVAIRSFDENNPLDTKGLDDVAIDGIYDNDLGIERTGTPPNRPTNQLGDSPYHEEPSTPLPFPHRSIVITPKNTIDKRSGSDDPENQ</sequence>
<proteinExistence type="predicted"/>
<organism evidence="2 3">
    <name type="scientific">Blattamonas nauphoetae</name>
    <dbReference type="NCBI Taxonomy" id="2049346"/>
    <lineage>
        <taxon>Eukaryota</taxon>
        <taxon>Metamonada</taxon>
        <taxon>Preaxostyla</taxon>
        <taxon>Oxymonadida</taxon>
        <taxon>Blattamonas</taxon>
    </lineage>
</organism>